<dbReference type="SUPFAM" id="SSF55729">
    <property type="entry name" value="Acyl-CoA N-acyltransferases (Nat)"/>
    <property type="match status" value="1"/>
</dbReference>
<evidence type="ECO:0000256" key="2">
    <source>
        <dbReference type="ARBA" id="ARBA00023315"/>
    </source>
</evidence>
<reference evidence="4 5" key="1">
    <citation type="submission" date="2019-02" db="EMBL/GenBank/DDBJ databases">
        <title>Deep-cultivation of Planctomycetes and their phenomic and genomic characterization uncovers novel biology.</title>
        <authorList>
            <person name="Wiegand S."/>
            <person name="Jogler M."/>
            <person name="Boedeker C."/>
            <person name="Pinto D."/>
            <person name="Vollmers J."/>
            <person name="Rivas-Marin E."/>
            <person name="Kohn T."/>
            <person name="Peeters S.H."/>
            <person name="Heuer A."/>
            <person name="Rast P."/>
            <person name="Oberbeckmann S."/>
            <person name="Bunk B."/>
            <person name="Jeske O."/>
            <person name="Meyerdierks A."/>
            <person name="Storesund J.E."/>
            <person name="Kallscheuer N."/>
            <person name="Luecker S."/>
            <person name="Lage O.M."/>
            <person name="Pohl T."/>
            <person name="Merkel B.J."/>
            <person name="Hornburger P."/>
            <person name="Mueller R.-W."/>
            <person name="Bruemmer F."/>
            <person name="Labrenz M."/>
            <person name="Spormann A.M."/>
            <person name="Op den Camp H."/>
            <person name="Overmann J."/>
            <person name="Amann R."/>
            <person name="Jetten M.S.M."/>
            <person name="Mascher T."/>
            <person name="Medema M.H."/>
            <person name="Devos D.P."/>
            <person name="Kaster A.-K."/>
            <person name="Ovreas L."/>
            <person name="Rohde M."/>
            <person name="Galperin M.Y."/>
            <person name="Jogler C."/>
        </authorList>
    </citation>
    <scope>NUCLEOTIDE SEQUENCE [LARGE SCALE GENOMIC DNA]</scope>
    <source>
        <strain evidence="4 5">ETA_A8</strain>
    </source>
</reference>
<dbReference type="KEGG" id="aagg:ETAA8_03490"/>
<feature type="domain" description="N-acetyltransferase" evidence="3">
    <location>
        <begin position="29"/>
        <end position="186"/>
    </location>
</feature>
<evidence type="ECO:0000259" key="3">
    <source>
        <dbReference type="PROSITE" id="PS51186"/>
    </source>
</evidence>
<keyword evidence="2" id="KW-0012">Acyltransferase</keyword>
<dbReference type="PANTHER" id="PTHR43420:SF44">
    <property type="entry name" value="ACETYLTRANSFERASE YPEA"/>
    <property type="match status" value="1"/>
</dbReference>
<organism evidence="4 5">
    <name type="scientific">Anatilimnocola aggregata</name>
    <dbReference type="NCBI Taxonomy" id="2528021"/>
    <lineage>
        <taxon>Bacteria</taxon>
        <taxon>Pseudomonadati</taxon>
        <taxon>Planctomycetota</taxon>
        <taxon>Planctomycetia</taxon>
        <taxon>Pirellulales</taxon>
        <taxon>Pirellulaceae</taxon>
        <taxon>Anatilimnocola</taxon>
    </lineage>
</organism>
<dbReference type="GO" id="GO:0016747">
    <property type="term" value="F:acyltransferase activity, transferring groups other than amino-acyl groups"/>
    <property type="evidence" value="ECO:0007669"/>
    <property type="project" value="InterPro"/>
</dbReference>
<dbReference type="InterPro" id="IPR050680">
    <property type="entry name" value="YpeA/RimI_acetyltransf"/>
</dbReference>
<dbReference type="PROSITE" id="PS51186">
    <property type="entry name" value="GNAT"/>
    <property type="match status" value="1"/>
</dbReference>
<dbReference type="AlphaFoldDB" id="A0A517Y4X7"/>
<dbReference type="Pfam" id="PF00583">
    <property type="entry name" value="Acetyltransf_1"/>
    <property type="match status" value="1"/>
</dbReference>
<evidence type="ECO:0000256" key="1">
    <source>
        <dbReference type="ARBA" id="ARBA00022679"/>
    </source>
</evidence>
<dbReference type="RefSeq" id="WP_145083986.1">
    <property type="nucleotide sequence ID" value="NZ_CP036274.1"/>
</dbReference>
<dbReference type="Gene3D" id="3.40.630.30">
    <property type="match status" value="1"/>
</dbReference>
<evidence type="ECO:0000313" key="5">
    <source>
        <dbReference type="Proteomes" id="UP000315017"/>
    </source>
</evidence>
<dbReference type="CDD" id="cd04301">
    <property type="entry name" value="NAT_SF"/>
    <property type="match status" value="1"/>
</dbReference>
<dbReference type="PANTHER" id="PTHR43420">
    <property type="entry name" value="ACETYLTRANSFERASE"/>
    <property type="match status" value="1"/>
</dbReference>
<dbReference type="OrthoDB" id="273614at2"/>
<proteinExistence type="predicted"/>
<name>A0A517Y4X7_9BACT</name>
<keyword evidence="1 4" id="KW-0808">Transferase</keyword>
<sequence length="186" mass="20690">MGVTYFKRYRMEIDLSLLPVTPPQLPADYALLAWSEKLIPLHAEVKFRCFSDEMDASVFPCLGTKAGCRRLMTEIADRNGFLPTATWLIQYWPAGSRRPDVCATIQGVCEGEGIGAIQNVGVIPEHRGRGLGAALVWYSLNGFRLAGQKKVFLEVTAQNTGAVRLYQRLGFRKVKTVYKASEVAYA</sequence>
<gene>
    <name evidence="4" type="ORF">ETAA8_03490</name>
</gene>
<dbReference type="Proteomes" id="UP000315017">
    <property type="component" value="Chromosome"/>
</dbReference>
<dbReference type="InterPro" id="IPR016181">
    <property type="entry name" value="Acyl_CoA_acyltransferase"/>
</dbReference>
<keyword evidence="5" id="KW-1185">Reference proteome</keyword>
<evidence type="ECO:0000313" key="4">
    <source>
        <dbReference type="EMBL" id="QDU25285.1"/>
    </source>
</evidence>
<accession>A0A517Y4X7</accession>
<dbReference type="EMBL" id="CP036274">
    <property type="protein sequence ID" value="QDU25285.1"/>
    <property type="molecule type" value="Genomic_DNA"/>
</dbReference>
<protein>
    <submittedName>
        <fullName evidence="4">Putative acetyltransferase</fullName>
    </submittedName>
</protein>
<dbReference type="InterPro" id="IPR000182">
    <property type="entry name" value="GNAT_dom"/>
</dbReference>